<dbReference type="AlphaFoldDB" id="A0A5N0T7C9"/>
<dbReference type="Proteomes" id="UP000325372">
    <property type="component" value="Unassembled WGS sequence"/>
</dbReference>
<name>A0A5N0T7C9_9GAMM</name>
<feature type="chain" id="PRO_5024362820" evidence="12">
    <location>
        <begin position="27"/>
        <end position="636"/>
    </location>
</feature>
<keyword evidence="5 12" id="KW-0732">Signal</keyword>
<evidence type="ECO:0000256" key="4">
    <source>
        <dbReference type="ARBA" id="ARBA00022692"/>
    </source>
</evidence>
<keyword evidence="6" id="KW-0406">Ion transport</keyword>
<evidence type="ECO:0000313" key="16">
    <source>
        <dbReference type="Proteomes" id="UP000325372"/>
    </source>
</evidence>
<keyword evidence="8 10" id="KW-0472">Membrane</keyword>
<comment type="caution">
    <text evidence="15">The sequence shown here is derived from an EMBL/GenBank/DDBJ whole genome shotgun (WGS) entry which is preliminary data.</text>
</comment>
<feature type="domain" description="TonB-dependent receptor plug" evidence="14">
    <location>
        <begin position="59"/>
        <end position="160"/>
    </location>
</feature>
<dbReference type="InterPro" id="IPR000531">
    <property type="entry name" value="Beta-barrel_TonB"/>
</dbReference>
<organism evidence="15 16">
    <name type="scientific">Marinihelvus fidelis</name>
    <dbReference type="NCBI Taxonomy" id="2613842"/>
    <lineage>
        <taxon>Bacteria</taxon>
        <taxon>Pseudomonadati</taxon>
        <taxon>Pseudomonadota</taxon>
        <taxon>Gammaproteobacteria</taxon>
        <taxon>Chromatiales</taxon>
        <taxon>Wenzhouxiangellaceae</taxon>
        <taxon>Marinihelvus</taxon>
    </lineage>
</organism>
<protein>
    <submittedName>
        <fullName evidence="15">TonB-dependent receptor</fullName>
    </submittedName>
</protein>
<evidence type="ECO:0000259" key="13">
    <source>
        <dbReference type="Pfam" id="PF00593"/>
    </source>
</evidence>
<dbReference type="SUPFAM" id="SSF56935">
    <property type="entry name" value="Porins"/>
    <property type="match status" value="1"/>
</dbReference>
<evidence type="ECO:0000256" key="2">
    <source>
        <dbReference type="ARBA" id="ARBA00022448"/>
    </source>
</evidence>
<keyword evidence="4 10" id="KW-0812">Transmembrane</keyword>
<gene>
    <name evidence="15" type="ORF">F3N42_11060</name>
</gene>
<evidence type="ECO:0000256" key="9">
    <source>
        <dbReference type="ARBA" id="ARBA00023237"/>
    </source>
</evidence>
<evidence type="ECO:0000256" key="10">
    <source>
        <dbReference type="PROSITE-ProRule" id="PRU01360"/>
    </source>
</evidence>
<dbReference type="InterPro" id="IPR037066">
    <property type="entry name" value="Plug_dom_sf"/>
</dbReference>
<sequence>MNHSELPPRRLVGAAILAFACANAWAQAEPLEENDPVLEEVQVLGTWLPVTRVAEGQQTRVATAMLQRSQPVDPEQMLARLPGVSVSRAGGSGGVSEVFLRGAESNFTAVLVDGMRLNDSANTRGGGFDFSTLASLELGQVDIATGAMSATYGSDAMAGVIQVETRFPGAGEGWAAGEWGTDHGWRAGAALGGAVGDTTIAVRATGEDAGDAIEGASLELTTLSAKLDGRLGDATDWRLVLRAADRQRISYPEVSGGPEYAVLPDLEYADGQSLGGSLLVDTEHSDRWSSEWLASWSQIEDDIATPAVPPGVLDGQPAYTSDTHYRRGELRWVNRLALGDAGAPDLALGVGFIDEDGYDAGTIDLGFAVLPNSWTLDRQTASAFAELGGRWGSGWVANAAVRGDHTEGDTRVSGKVGLGHENVAGGQAWLRAASGFKLPSFFALGNPLYGNPDLEPETVRSIEAGWERDFADRFSLGLAAFASRYEDLVDFDFENFTNVNRGKVDISGVELRGGWQVSNDWRLDADWVLADIDSEDGPLRRRPEDTGGLGLTWSPDGPWSLFASARYVGERLITSIPTGDVTDPAYWLLDGTLRYRAAGGWSAWAALDNAFDEDWQDAPGFPAPGRRLRLGVELGF</sequence>
<evidence type="ECO:0000256" key="11">
    <source>
        <dbReference type="RuleBase" id="RU003357"/>
    </source>
</evidence>
<dbReference type="PANTHER" id="PTHR30069">
    <property type="entry name" value="TONB-DEPENDENT OUTER MEMBRANE RECEPTOR"/>
    <property type="match status" value="1"/>
</dbReference>
<dbReference type="Pfam" id="PF00593">
    <property type="entry name" value="TonB_dep_Rec_b-barrel"/>
    <property type="match status" value="1"/>
</dbReference>
<dbReference type="GO" id="GO:0006811">
    <property type="term" value="P:monoatomic ion transport"/>
    <property type="evidence" value="ECO:0007669"/>
    <property type="project" value="UniProtKB-KW"/>
</dbReference>
<feature type="domain" description="TonB-dependent receptor-like beta-barrel" evidence="13">
    <location>
        <begin position="255"/>
        <end position="609"/>
    </location>
</feature>
<evidence type="ECO:0000256" key="7">
    <source>
        <dbReference type="ARBA" id="ARBA00023077"/>
    </source>
</evidence>
<evidence type="ECO:0000256" key="1">
    <source>
        <dbReference type="ARBA" id="ARBA00004571"/>
    </source>
</evidence>
<dbReference type="EMBL" id="VYXP01000006">
    <property type="protein sequence ID" value="KAA9130893.1"/>
    <property type="molecule type" value="Genomic_DNA"/>
</dbReference>
<dbReference type="InterPro" id="IPR012910">
    <property type="entry name" value="Plug_dom"/>
</dbReference>
<dbReference type="PROSITE" id="PS52016">
    <property type="entry name" value="TONB_DEPENDENT_REC_3"/>
    <property type="match status" value="1"/>
</dbReference>
<keyword evidence="2 10" id="KW-0813">Transport</keyword>
<evidence type="ECO:0000313" key="15">
    <source>
        <dbReference type="EMBL" id="KAA9130893.1"/>
    </source>
</evidence>
<accession>A0A5N0T7C9</accession>
<keyword evidence="7 11" id="KW-0798">TonB box</keyword>
<reference evidence="15 16" key="1">
    <citation type="submission" date="2019-09" db="EMBL/GenBank/DDBJ databases">
        <title>Wenzhouxiangella sp. Genome sequencing and assembly.</title>
        <authorList>
            <person name="Zhang R."/>
        </authorList>
    </citation>
    <scope>NUCLEOTIDE SEQUENCE [LARGE SCALE GENOMIC DNA]</scope>
    <source>
        <strain evidence="15 16">W260</strain>
    </source>
</reference>
<evidence type="ECO:0000256" key="5">
    <source>
        <dbReference type="ARBA" id="ARBA00022729"/>
    </source>
</evidence>
<dbReference type="GO" id="GO:0015889">
    <property type="term" value="P:cobalamin transport"/>
    <property type="evidence" value="ECO:0007669"/>
    <property type="project" value="TreeGrafter"/>
</dbReference>
<dbReference type="RefSeq" id="WP_150864530.1">
    <property type="nucleotide sequence ID" value="NZ_VYXP01000006.1"/>
</dbReference>
<keyword evidence="3 10" id="KW-1134">Transmembrane beta strand</keyword>
<dbReference type="InterPro" id="IPR036942">
    <property type="entry name" value="Beta-barrel_TonB_sf"/>
</dbReference>
<dbReference type="GO" id="GO:0009279">
    <property type="term" value="C:cell outer membrane"/>
    <property type="evidence" value="ECO:0007669"/>
    <property type="project" value="UniProtKB-SubCell"/>
</dbReference>
<keyword evidence="16" id="KW-1185">Reference proteome</keyword>
<comment type="subcellular location">
    <subcellularLocation>
        <location evidence="1 10">Cell outer membrane</location>
        <topology evidence="1 10">Multi-pass membrane protein</topology>
    </subcellularLocation>
</comment>
<dbReference type="Pfam" id="PF07715">
    <property type="entry name" value="Plug"/>
    <property type="match status" value="1"/>
</dbReference>
<evidence type="ECO:0000256" key="8">
    <source>
        <dbReference type="ARBA" id="ARBA00023136"/>
    </source>
</evidence>
<dbReference type="Gene3D" id="2.170.130.10">
    <property type="entry name" value="TonB-dependent receptor, plug domain"/>
    <property type="match status" value="1"/>
</dbReference>
<evidence type="ECO:0000259" key="14">
    <source>
        <dbReference type="Pfam" id="PF07715"/>
    </source>
</evidence>
<keyword evidence="15" id="KW-0675">Receptor</keyword>
<evidence type="ECO:0000256" key="6">
    <source>
        <dbReference type="ARBA" id="ARBA00023065"/>
    </source>
</evidence>
<proteinExistence type="inferred from homology"/>
<evidence type="ECO:0000256" key="12">
    <source>
        <dbReference type="SAM" id="SignalP"/>
    </source>
</evidence>
<evidence type="ECO:0000256" key="3">
    <source>
        <dbReference type="ARBA" id="ARBA00022452"/>
    </source>
</evidence>
<feature type="signal peptide" evidence="12">
    <location>
        <begin position="1"/>
        <end position="26"/>
    </location>
</feature>
<comment type="similarity">
    <text evidence="10 11">Belongs to the TonB-dependent receptor family.</text>
</comment>
<dbReference type="PANTHER" id="PTHR30069:SF53">
    <property type="entry name" value="COLICIN I RECEPTOR-RELATED"/>
    <property type="match status" value="1"/>
</dbReference>
<dbReference type="InterPro" id="IPR039426">
    <property type="entry name" value="TonB-dep_rcpt-like"/>
</dbReference>
<dbReference type="Gene3D" id="2.40.170.20">
    <property type="entry name" value="TonB-dependent receptor, beta-barrel domain"/>
    <property type="match status" value="1"/>
</dbReference>
<dbReference type="CDD" id="cd01347">
    <property type="entry name" value="ligand_gated_channel"/>
    <property type="match status" value="1"/>
</dbReference>
<keyword evidence="9 10" id="KW-0998">Cell outer membrane</keyword>